<feature type="compositionally biased region" description="Acidic residues" evidence="1">
    <location>
        <begin position="70"/>
        <end position="82"/>
    </location>
</feature>
<organism evidence="3 4">
    <name type="scientific">Jaminaea rosea</name>
    <dbReference type="NCBI Taxonomy" id="1569628"/>
    <lineage>
        <taxon>Eukaryota</taxon>
        <taxon>Fungi</taxon>
        <taxon>Dikarya</taxon>
        <taxon>Basidiomycota</taxon>
        <taxon>Ustilaginomycotina</taxon>
        <taxon>Exobasidiomycetes</taxon>
        <taxon>Microstromatales</taxon>
        <taxon>Microstromatales incertae sedis</taxon>
        <taxon>Jaminaea</taxon>
    </lineage>
</organism>
<protein>
    <recommendedName>
        <fullName evidence="5">Transmembrane protein 135 N-terminal domain-containing protein</fullName>
    </recommendedName>
</protein>
<evidence type="ECO:0000313" key="4">
    <source>
        <dbReference type="Proteomes" id="UP000245884"/>
    </source>
</evidence>
<dbReference type="GeneID" id="37028890"/>
<dbReference type="PANTHER" id="PTHR12459">
    <property type="entry name" value="TRANSMEMBRANE PROTEIN 135-RELATED"/>
    <property type="match status" value="1"/>
</dbReference>
<feature type="transmembrane region" description="Helical" evidence="2">
    <location>
        <begin position="530"/>
        <end position="549"/>
    </location>
</feature>
<feature type="transmembrane region" description="Helical" evidence="2">
    <location>
        <begin position="607"/>
        <end position="631"/>
    </location>
</feature>
<gene>
    <name evidence="3" type="ORF">BDZ90DRAFT_234586</name>
</gene>
<feature type="transmembrane region" description="Helical" evidence="2">
    <location>
        <begin position="561"/>
        <end position="587"/>
    </location>
</feature>
<dbReference type="EMBL" id="KZ819678">
    <property type="protein sequence ID" value="PWN24978.1"/>
    <property type="molecule type" value="Genomic_DNA"/>
</dbReference>
<proteinExistence type="predicted"/>
<name>A0A316UJD8_9BASI</name>
<dbReference type="RefSeq" id="XP_025359590.1">
    <property type="nucleotide sequence ID" value="XM_025507067.1"/>
</dbReference>
<keyword evidence="2" id="KW-1133">Transmembrane helix</keyword>
<dbReference type="Proteomes" id="UP000245884">
    <property type="component" value="Unassembled WGS sequence"/>
</dbReference>
<sequence length="706" mass="77521">MPSGVPPSKSPPSFSIPGGDQDDDEGDSPPTTSPSASQPSATTSTRRRDPHLHLPHFTSITSSTKSGHEGDDEDSPSSDDEAANNFYSAHSAPQTPNISETAQQLRRSLSVHGLHQLSSMPPQQIRKSVGNKVWRPHDEQARLPGDWERLAVHVFRGGLRAFNLAYGLRATLMLVLALVKGLRKRTVRGKDLREAFFSIPNFRFAMMFGIWAGLYKTVHNSLRLLTPLPPPTTKRSSRSASTPVPGEKAGHDHRHEHQQQQQRAVPISTDPVPNATAMGADESNGSTPAGGPSGVNTPRSGYHQLAGKTDEEKAHVKSQQKRRAFMRDDPRSKIWHAYLAGCVSSLALLAETKPNRISLAQQLFVRGLEGSYNVAHAKGKVNIPHGAVLAFGLACGQIMYAWLNAPETLPRGYVNWITNASMVTPRVTGVHRDIARGNKPDVDMVIKYWFPDGKLPDPVKVLSDGTEKYGNVLPTAGNRRGMTAKNATKMIEWIKRVRAGGSPGDYVPCHLVHPWEDSHLFSPLDRFVEVTRWILPVYLTLHFVPALFLRTGSFLKSPLRVLLRSIFGAVRSSSFLGVFVIIFQTLFCSAHQLHDLLARPGSGAPKWLLDFLSGSTLHWLAGFATCGSLFVDHARRRAELAAYVLPKGMESAWSVARKRGWAPFVPGGDLLLTSAGMGLVMGTYARSPEHLSGLVRRIVYQFIGRN</sequence>
<feature type="compositionally biased region" description="Pro residues" evidence="1">
    <location>
        <begin position="1"/>
        <end position="10"/>
    </location>
</feature>
<evidence type="ECO:0000313" key="3">
    <source>
        <dbReference type="EMBL" id="PWN24978.1"/>
    </source>
</evidence>
<evidence type="ECO:0000256" key="2">
    <source>
        <dbReference type="SAM" id="Phobius"/>
    </source>
</evidence>
<keyword evidence="2" id="KW-0812">Transmembrane</keyword>
<keyword evidence="4" id="KW-1185">Reference proteome</keyword>
<dbReference type="OrthoDB" id="291792at2759"/>
<evidence type="ECO:0008006" key="5">
    <source>
        <dbReference type="Google" id="ProtNLM"/>
    </source>
</evidence>
<feature type="compositionally biased region" description="Polar residues" evidence="1">
    <location>
        <begin position="85"/>
        <end position="105"/>
    </location>
</feature>
<dbReference type="InterPro" id="IPR026749">
    <property type="entry name" value="Tmem135"/>
</dbReference>
<keyword evidence="2" id="KW-0472">Membrane</keyword>
<feature type="region of interest" description="Disordered" evidence="1">
    <location>
        <begin position="1"/>
        <end position="105"/>
    </location>
</feature>
<evidence type="ECO:0000256" key="1">
    <source>
        <dbReference type="SAM" id="MobiDB-lite"/>
    </source>
</evidence>
<feature type="region of interest" description="Disordered" evidence="1">
    <location>
        <begin position="228"/>
        <end position="315"/>
    </location>
</feature>
<feature type="compositionally biased region" description="Basic and acidic residues" evidence="1">
    <location>
        <begin position="248"/>
        <end position="258"/>
    </location>
</feature>
<dbReference type="AlphaFoldDB" id="A0A316UJD8"/>
<dbReference type="PANTHER" id="PTHR12459:SF6">
    <property type="entry name" value="GB|AAD46013.1"/>
    <property type="match status" value="1"/>
</dbReference>
<accession>A0A316UJD8</accession>
<feature type="compositionally biased region" description="Low complexity" evidence="1">
    <location>
        <begin position="28"/>
        <end position="44"/>
    </location>
</feature>
<reference evidence="3 4" key="1">
    <citation type="journal article" date="2018" name="Mol. Biol. Evol.">
        <title>Broad Genomic Sampling Reveals a Smut Pathogenic Ancestry of the Fungal Clade Ustilaginomycotina.</title>
        <authorList>
            <person name="Kijpornyongpan T."/>
            <person name="Mondo S.J."/>
            <person name="Barry K."/>
            <person name="Sandor L."/>
            <person name="Lee J."/>
            <person name="Lipzen A."/>
            <person name="Pangilinan J."/>
            <person name="LaButti K."/>
            <person name="Hainaut M."/>
            <person name="Henrissat B."/>
            <person name="Grigoriev I.V."/>
            <person name="Spatafora J.W."/>
            <person name="Aime M.C."/>
        </authorList>
    </citation>
    <scope>NUCLEOTIDE SEQUENCE [LARGE SCALE GENOMIC DNA]</scope>
    <source>
        <strain evidence="3 4">MCA 5214</strain>
    </source>
</reference>